<name>A0A136PRW1_9ACTN</name>
<evidence type="ECO:0000256" key="1">
    <source>
        <dbReference type="ARBA" id="ARBA00023015"/>
    </source>
</evidence>
<dbReference type="EMBL" id="LRQV01000047">
    <property type="protein sequence ID" value="KXK61191.1"/>
    <property type="molecule type" value="Genomic_DNA"/>
</dbReference>
<dbReference type="SMART" id="SM00354">
    <property type="entry name" value="HTH_LACI"/>
    <property type="match status" value="1"/>
</dbReference>
<evidence type="ECO:0000256" key="3">
    <source>
        <dbReference type="ARBA" id="ARBA00023163"/>
    </source>
</evidence>
<dbReference type="GO" id="GO:0000976">
    <property type="term" value="F:transcription cis-regulatory region binding"/>
    <property type="evidence" value="ECO:0007669"/>
    <property type="project" value="TreeGrafter"/>
</dbReference>
<accession>A0A136PRW1</accession>
<dbReference type="Pfam" id="PF13377">
    <property type="entry name" value="Peripla_BP_3"/>
    <property type="match status" value="1"/>
</dbReference>
<dbReference type="InterPro" id="IPR028082">
    <property type="entry name" value="Peripla_BP_I"/>
</dbReference>
<dbReference type="InterPro" id="IPR046335">
    <property type="entry name" value="LacI/GalR-like_sensor"/>
</dbReference>
<dbReference type="SUPFAM" id="SSF53822">
    <property type="entry name" value="Periplasmic binding protein-like I"/>
    <property type="match status" value="1"/>
</dbReference>
<dbReference type="Proteomes" id="UP000070620">
    <property type="component" value="Unassembled WGS sequence"/>
</dbReference>
<gene>
    <name evidence="5" type="ORF">AWW66_14880</name>
</gene>
<keyword evidence="1" id="KW-0805">Transcription regulation</keyword>
<evidence type="ECO:0000313" key="6">
    <source>
        <dbReference type="Proteomes" id="UP000070620"/>
    </source>
</evidence>
<keyword evidence="6" id="KW-1185">Reference proteome</keyword>
<dbReference type="PROSITE" id="PS50932">
    <property type="entry name" value="HTH_LACI_2"/>
    <property type="match status" value="1"/>
</dbReference>
<dbReference type="CDD" id="cd01392">
    <property type="entry name" value="HTH_LacI"/>
    <property type="match status" value="1"/>
</dbReference>
<evidence type="ECO:0000256" key="2">
    <source>
        <dbReference type="ARBA" id="ARBA00023125"/>
    </source>
</evidence>
<comment type="caution">
    <text evidence="5">The sequence shown here is derived from an EMBL/GenBank/DDBJ whole genome shotgun (WGS) entry which is preliminary data.</text>
</comment>
<dbReference type="Gene3D" id="3.40.50.2300">
    <property type="match status" value="2"/>
</dbReference>
<dbReference type="AlphaFoldDB" id="A0A136PRW1"/>
<dbReference type="PROSITE" id="PS00356">
    <property type="entry name" value="HTH_LACI_1"/>
    <property type="match status" value="1"/>
</dbReference>
<evidence type="ECO:0000259" key="4">
    <source>
        <dbReference type="PROSITE" id="PS50932"/>
    </source>
</evidence>
<feature type="domain" description="HTH lacI-type" evidence="4">
    <location>
        <begin position="13"/>
        <end position="67"/>
    </location>
</feature>
<proteinExistence type="predicted"/>
<dbReference type="GO" id="GO:0003700">
    <property type="term" value="F:DNA-binding transcription factor activity"/>
    <property type="evidence" value="ECO:0007669"/>
    <property type="project" value="TreeGrafter"/>
</dbReference>
<dbReference type="InterPro" id="IPR000843">
    <property type="entry name" value="HTH_LacI"/>
</dbReference>
<keyword evidence="2" id="KW-0238">DNA-binding</keyword>
<dbReference type="CDD" id="cd01574">
    <property type="entry name" value="PBP1_LacI"/>
    <property type="match status" value="1"/>
</dbReference>
<dbReference type="Gene3D" id="1.10.260.40">
    <property type="entry name" value="lambda repressor-like DNA-binding domains"/>
    <property type="match status" value="1"/>
</dbReference>
<reference evidence="5 6" key="1">
    <citation type="submission" date="2016-01" db="EMBL/GenBank/DDBJ databases">
        <title>Whole genome sequence and analysis of Micromonospora rosaria DSM 803, which can produce antibacterial substance rosamicin.</title>
        <authorList>
            <person name="Yang H."/>
            <person name="He X."/>
            <person name="Zhu D."/>
        </authorList>
    </citation>
    <scope>NUCLEOTIDE SEQUENCE [LARGE SCALE GENOMIC DNA]</scope>
    <source>
        <strain evidence="5 6">DSM 803</strain>
    </source>
</reference>
<dbReference type="PANTHER" id="PTHR30146:SF109">
    <property type="entry name" value="HTH-TYPE TRANSCRIPTIONAL REGULATOR GALS"/>
    <property type="match status" value="1"/>
</dbReference>
<keyword evidence="3" id="KW-0804">Transcription</keyword>
<dbReference type="PANTHER" id="PTHR30146">
    <property type="entry name" value="LACI-RELATED TRANSCRIPTIONAL REPRESSOR"/>
    <property type="match status" value="1"/>
</dbReference>
<sequence>MGDVSVAKNWRLPVMGDVARLAGVSHMTVSRVLNEPDSVRPETRERVLLAIEQLGYRRNSAARSLVTRRSQTLGVVCFDTTHHGPASMLNGIVHATEEAGYAVSVASLRRLTADAATQAVQRLVHQSVEGLVLIAPQAVEAMAFVRALPTTLAVVAVENALPTVTSVSVDQVLGARLATEHLLSLGHETVHHVRGPADWSEANGRVEGWMTALEANGRPVPRELAGDWSAASGYAAGRKLARDPRVTAVFAANDSMALGVLRALLEAGVRVPEDVSVVGFDDFPEAAYVTPPLTTVSQPFREVGRQSIEILLGEVEGGAARGASAVIPPELVVRASTAARRR</sequence>
<protein>
    <submittedName>
        <fullName evidence="5">LacI family transcriptional regulator</fullName>
    </submittedName>
</protein>
<evidence type="ECO:0000313" key="5">
    <source>
        <dbReference type="EMBL" id="KXK61191.1"/>
    </source>
</evidence>
<dbReference type="InterPro" id="IPR010982">
    <property type="entry name" value="Lambda_DNA-bd_dom_sf"/>
</dbReference>
<dbReference type="RefSeq" id="WP_067365860.1">
    <property type="nucleotide sequence ID" value="NZ_JBIUBN010000022.1"/>
</dbReference>
<dbReference type="SUPFAM" id="SSF47413">
    <property type="entry name" value="lambda repressor-like DNA-binding domains"/>
    <property type="match status" value="1"/>
</dbReference>
<dbReference type="Pfam" id="PF00356">
    <property type="entry name" value="LacI"/>
    <property type="match status" value="1"/>
</dbReference>
<organism evidence="5 6">
    <name type="scientific">Micromonospora rosaria</name>
    <dbReference type="NCBI Taxonomy" id="47874"/>
    <lineage>
        <taxon>Bacteria</taxon>
        <taxon>Bacillati</taxon>
        <taxon>Actinomycetota</taxon>
        <taxon>Actinomycetes</taxon>
        <taxon>Micromonosporales</taxon>
        <taxon>Micromonosporaceae</taxon>
        <taxon>Micromonospora</taxon>
    </lineage>
</organism>